<dbReference type="EMBL" id="OA580089">
    <property type="protein sequence ID" value="CAD7206246.1"/>
    <property type="molecule type" value="Genomic_DNA"/>
</dbReference>
<evidence type="ECO:0000256" key="2">
    <source>
        <dbReference type="SAM" id="MobiDB-lite"/>
    </source>
</evidence>
<feature type="region of interest" description="Disordered" evidence="2">
    <location>
        <begin position="73"/>
        <end position="96"/>
    </location>
</feature>
<evidence type="ECO:0000256" key="1">
    <source>
        <dbReference type="SAM" id="Coils"/>
    </source>
</evidence>
<evidence type="ECO:0000313" key="3">
    <source>
        <dbReference type="EMBL" id="CAD7206246.1"/>
    </source>
</evidence>
<name>A0A7R8VXX3_TIMDO</name>
<dbReference type="InterPro" id="IPR037696">
    <property type="entry name" value="CCDC77"/>
</dbReference>
<reference evidence="3" key="1">
    <citation type="submission" date="2020-11" db="EMBL/GenBank/DDBJ databases">
        <authorList>
            <person name="Tran Van P."/>
        </authorList>
    </citation>
    <scope>NUCLEOTIDE SEQUENCE</scope>
</reference>
<dbReference type="AlphaFoldDB" id="A0A7R8VXX3"/>
<proteinExistence type="predicted"/>
<dbReference type="PANTHER" id="PTHR22091:SF1">
    <property type="entry name" value="COILED-COIL DOMAIN-CONTAINING PROTEIN 77"/>
    <property type="match status" value="1"/>
</dbReference>
<organism evidence="3">
    <name type="scientific">Timema douglasi</name>
    <name type="common">Walking stick</name>
    <dbReference type="NCBI Taxonomy" id="61478"/>
    <lineage>
        <taxon>Eukaryota</taxon>
        <taxon>Metazoa</taxon>
        <taxon>Ecdysozoa</taxon>
        <taxon>Arthropoda</taxon>
        <taxon>Hexapoda</taxon>
        <taxon>Insecta</taxon>
        <taxon>Pterygota</taxon>
        <taxon>Neoptera</taxon>
        <taxon>Polyneoptera</taxon>
        <taxon>Phasmatodea</taxon>
        <taxon>Timematodea</taxon>
        <taxon>Timematoidea</taxon>
        <taxon>Timematidae</taxon>
        <taxon>Timema</taxon>
    </lineage>
</organism>
<sequence>MSGAGAEIVSGTDTSGGCCTRTHTRSLSELDRPIEYARAKNKIEFLLKLCGDKQTQKIVHLTCESQKPFFVRKKDSTESRDKKESKDMQQNANRDSPELLELQIKSLAAQLQIRTNIHKDYVQSLLKDKDTYMQQYKSDQERFDTQINFLANRLKETQESMLHLMHNLTTVQKRSKQKQIIWIYEKDKLVQELESCKKQFGKEKKLHCPTQKVLQMLEDKVDVLEEKESQMAAEIKHYKSKLKDLERRFCLEGEGYKNDVKRLSERLKSLEKQYLKKNVPHFK</sequence>
<dbReference type="GO" id="GO:0005813">
    <property type="term" value="C:centrosome"/>
    <property type="evidence" value="ECO:0007669"/>
    <property type="project" value="TreeGrafter"/>
</dbReference>
<feature type="compositionally biased region" description="Basic and acidic residues" evidence="2">
    <location>
        <begin position="73"/>
        <end position="87"/>
    </location>
</feature>
<dbReference type="PANTHER" id="PTHR22091">
    <property type="entry name" value="COILED-COIL DOMAIN-CONTAINING PROTEIN 77"/>
    <property type="match status" value="1"/>
</dbReference>
<gene>
    <name evidence="3" type="ORF">TDIB3V08_LOCUS12395</name>
</gene>
<protein>
    <submittedName>
        <fullName evidence="3">Uncharacterized protein</fullName>
    </submittedName>
</protein>
<accession>A0A7R8VXX3</accession>
<keyword evidence="1" id="KW-0175">Coiled coil</keyword>
<feature type="coiled-coil region" evidence="1">
    <location>
        <begin position="214"/>
        <end position="273"/>
    </location>
</feature>